<reference evidence="4 5" key="1">
    <citation type="submission" date="2020-08" db="EMBL/GenBank/DDBJ databases">
        <title>Whole genome shotgun sequence of Actinocatenispora thailandica NBRC 105041.</title>
        <authorList>
            <person name="Komaki H."/>
            <person name="Tamura T."/>
        </authorList>
    </citation>
    <scope>NUCLEOTIDE SEQUENCE [LARGE SCALE GENOMIC DNA]</scope>
    <source>
        <strain evidence="4 5">NBRC 105041</strain>
    </source>
</reference>
<protein>
    <recommendedName>
        <fullName evidence="3">DUF1707 domain-containing protein</fullName>
    </recommendedName>
</protein>
<organism evidence="4 5">
    <name type="scientific">Actinocatenispora thailandica</name>
    <dbReference type="NCBI Taxonomy" id="227318"/>
    <lineage>
        <taxon>Bacteria</taxon>
        <taxon>Bacillati</taxon>
        <taxon>Actinomycetota</taxon>
        <taxon>Actinomycetes</taxon>
        <taxon>Micromonosporales</taxon>
        <taxon>Micromonosporaceae</taxon>
        <taxon>Actinocatenispora</taxon>
    </lineage>
</organism>
<evidence type="ECO:0000313" key="4">
    <source>
        <dbReference type="EMBL" id="BCJ35228.1"/>
    </source>
</evidence>
<feature type="compositionally biased region" description="Basic residues" evidence="1">
    <location>
        <begin position="32"/>
        <end position="41"/>
    </location>
</feature>
<feature type="domain" description="DUF1707" evidence="3">
    <location>
        <begin position="49"/>
        <end position="97"/>
    </location>
</feature>
<evidence type="ECO:0000313" key="5">
    <source>
        <dbReference type="Proteomes" id="UP000611640"/>
    </source>
</evidence>
<proteinExistence type="predicted"/>
<dbReference type="InterPro" id="IPR012551">
    <property type="entry name" value="DUF1707_SHOCT-like"/>
</dbReference>
<evidence type="ECO:0000256" key="1">
    <source>
        <dbReference type="SAM" id="MobiDB-lite"/>
    </source>
</evidence>
<keyword evidence="5" id="KW-1185">Reference proteome</keyword>
<evidence type="ECO:0000259" key="3">
    <source>
        <dbReference type="Pfam" id="PF08044"/>
    </source>
</evidence>
<gene>
    <name evidence="4" type="ORF">Athai_27310</name>
</gene>
<dbReference type="AlphaFoldDB" id="A0A7R7HXK4"/>
<name>A0A7R7HXK4_9ACTN</name>
<feature type="region of interest" description="Disordered" evidence="1">
    <location>
        <begin position="1"/>
        <end position="50"/>
    </location>
</feature>
<dbReference type="EMBL" id="AP023355">
    <property type="protein sequence ID" value="BCJ35228.1"/>
    <property type="molecule type" value="Genomic_DNA"/>
</dbReference>
<dbReference type="KEGG" id="atl:Athai_27310"/>
<keyword evidence="2" id="KW-0472">Membrane</keyword>
<accession>A0A7R7HXK4</accession>
<keyword evidence="2" id="KW-1133">Transmembrane helix</keyword>
<sequence>MGDSSVPHPMPAARLARKHGGHGTADSGGAAARRRRPRVGRGARGIEPTDDERDALVGRLREAVGAGRLDLAEFDRRAAAAYAASSRSQFAALTADLVPAPPRPPRWTGDAGAVLVRFGPLAITADTVRTPGGSFPLSGSVWRSYDYWQTRRVIPTAAIVAAVLGFFVVPFVSLLFLLVRQDQTTGVVQVCGTDGGRQHVVDLPVTGAAQAHAIHRQVQYVQLLAGR</sequence>
<keyword evidence="2" id="KW-0812">Transmembrane</keyword>
<dbReference type="RefSeq" id="WP_203961805.1">
    <property type="nucleotide sequence ID" value="NZ_AP023355.1"/>
</dbReference>
<evidence type="ECO:0000256" key="2">
    <source>
        <dbReference type="SAM" id="Phobius"/>
    </source>
</evidence>
<feature type="transmembrane region" description="Helical" evidence="2">
    <location>
        <begin position="153"/>
        <end position="179"/>
    </location>
</feature>
<dbReference type="Proteomes" id="UP000611640">
    <property type="component" value="Chromosome"/>
</dbReference>
<dbReference type="Pfam" id="PF08044">
    <property type="entry name" value="DUF1707"/>
    <property type="match status" value="1"/>
</dbReference>